<dbReference type="OrthoDB" id="654211at2759"/>
<evidence type="ECO:0000256" key="4">
    <source>
        <dbReference type="ARBA" id="ARBA00022833"/>
    </source>
</evidence>
<dbReference type="InterPro" id="IPR013087">
    <property type="entry name" value="Znf_C2H2_type"/>
</dbReference>
<dbReference type="STRING" id="930992.A0A0D0ACQ0"/>
<gene>
    <name evidence="7" type="ORF">CY34DRAFT_38153</name>
</gene>
<feature type="non-terminal residue" evidence="7">
    <location>
        <position position="1"/>
    </location>
</feature>
<dbReference type="PROSITE" id="PS00028">
    <property type="entry name" value="ZINC_FINGER_C2H2_1"/>
    <property type="match status" value="1"/>
</dbReference>
<reference evidence="7 8" key="1">
    <citation type="submission" date="2014-04" db="EMBL/GenBank/DDBJ databases">
        <authorList>
            <consortium name="DOE Joint Genome Institute"/>
            <person name="Kuo A."/>
            <person name="Ruytinx J."/>
            <person name="Rineau F."/>
            <person name="Colpaert J."/>
            <person name="Kohler A."/>
            <person name="Nagy L.G."/>
            <person name="Floudas D."/>
            <person name="Copeland A."/>
            <person name="Barry K.W."/>
            <person name="Cichocki N."/>
            <person name="Veneault-Fourrey C."/>
            <person name="LaButti K."/>
            <person name="Lindquist E.A."/>
            <person name="Lipzen A."/>
            <person name="Lundell T."/>
            <person name="Morin E."/>
            <person name="Murat C."/>
            <person name="Sun H."/>
            <person name="Tunlid A."/>
            <person name="Henrissat B."/>
            <person name="Grigoriev I.V."/>
            <person name="Hibbett D.S."/>
            <person name="Martin F."/>
            <person name="Nordberg H.P."/>
            <person name="Cantor M.N."/>
            <person name="Hua S.X."/>
        </authorList>
    </citation>
    <scope>NUCLEOTIDE SEQUENCE [LARGE SCALE GENOMIC DNA]</scope>
    <source>
        <strain evidence="7 8">UH-Slu-Lm8-n1</strain>
    </source>
</reference>
<dbReference type="PROSITE" id="PS50157">
    <property type="entry name" value="ZINC_FINGER_C2H2_2"/>
    <property type="match status" value="1"/>
</dbReference>
<dbReference type="InterPro" id="IPR036236">
    <property type="entry name" value="Znf_C2H2_sf"/>
</dbReference>
<evidence type="ECO:0000256" key="1">
    <source>
        <dbReference type="ARBA" id="ARBA00022723"/>
    </source>
</evidence>
<dbReference type="Pfam" id="PF00096">
    <property type="entry name" value="zf-C2H2"/>
    <property type="match status" value="1"/>
</dbReference>
<evidence type="ECO:0000256" key="2">
    <source>
        <dbReference type="ARBA" id="ARBA00022737"/>
    </source>
</evidence>
<name>A0A0D0ACQ0_9AGAM</name>
<dbReference type="PANTHER" id="PTHR24379:SF121">
    <property type="entry name" value="C2H2-TYPE DOMAIN-CONTAINING PROTEIN"/>
    <property type="match status" value="1"/>
</dbReference>
<dbReference type="PANTHER" id="PTHR24379">
    <property type="entry name" value="KRAB AND ZINC FINGER DOMAIN-CONTAINING"/>
    <property type="match status" value="1"/>
</dbReference>
<keyword evidence="1" id="KW-0479">Metal-binding</keyword>
<dbReference type="InParanoid" id="A0A0D0ACQ0"/>
<keyword evidence="3 5" id="KW-0863">Zinc-finger</keyword>
<accession>A0A0D0ACQ0</accession>
<keyword evidence="2" id="KW-0677">Repeat</keyword>
<dbReference type="Gene3D" id="3.30.160.60">
    <property type="entry name" value="Classic Zinc Finger"/>
    <property type="match status" value="1"/>
</dbReference>
<feature type="non-terminal residue" evidence="7">
    <location>
        <position position="84"/>
    </location>
</feature>
<evidence type="ECO:0000259" key="6">
    <source>
        <dbReference type="PROSITE" id="PS50157"/>
    </source>
</evidence>
<dbReference type="SUPFAM" id="SSF57667">
    <property type="entry name" value="beta-beta-alpha zinc fingers"/>
    <property type="match status" value="1"/>
</dbReference>
<dbReference type="EMBL" id="KN835580">
    <property type="protein sequence ID" value="KIK35894.1"/>
    <property type="molecule type" value="Genomic_DNA"/>
</dbReference>
<keyword evidence="4" id="KW-0862">Zinc</keyword>
<feature type="domain" description="C2H2-type" evidence="6">
    <location>
        <begin position="27"/>
        <end position="56"/>
    </location>
</feature>
<evidence type="ECO:0000313" key="7">
    <source>
        <dbReference type="EMBL" id="KIK35894.1"/>
    </source>
</evidence>
<proteinExistence type="predicted"/>
<dbReference type="SMART" id="SM00355">
    <property type="entry name" value="ZnF_C2H2"/>
    <property type="match status" value="2"/>
</dbReference>
<evidence type="ECO:0000313" key="8">
    <source>
        <dbReference type="Proteomes" id="UP000054485"/>
    </source>
</evidence>
<protein>
    <recommendedName>
        <fullName evidence="6">C2H2-type domain-containing protein</fullName>
    </recommendedName>
</protein>
<dbReference type="HOGENOM" id="CLU_002678_42_18_1"/>
<dbReference type="GO" id="GO:0008270">
    <property type="term" value="F:zinc ion binding"/>
    <property type="evidence" value="ECO:0007669"/>
    <property type="project" value="UniProtKB-KW"/>
</dbReference>
<dbReference type="Proteomes" id="UP000054485">
    <property type="component" value="Unassembled WGS sequence"/>
</dbReference>
<organism evidence="7 8">
    <name type="scientific">Suillus luteus UH-Slu-Lm8-n1</name>
    <dbReference type="NCBI Taxonomy" id="930992"/>
    <lineage>
        <taxon>Eukaryota</taxon>
        <taxon>Fungi</taxon>
        <taxon>Dikarya</taxon>
        <taxon>Basidiomycota</taxon>
        <taxon>Agaricomycotina</taxon>
        <taxon>Agaricomycetes</taxon>
        <taxon>Agaricomycetidae</taxon>
        <taxon>Boletales</taxon>
        <taxon>Suillineae</taxon>
        <taxon>Suillaceae</taxon>
        <taxon>Suillus</taxon>
    </lineage>
</organism>
<sequence length="84" mass="9743">CDKTIGRSTDLARHVRTHDKDNEAFMYACPYDDCTYKVLQKTNLQTHIGKHPGDLPHRCPECTFATNYQGTLIKHRKRVHGYKP</sequence>
<reference evidence="8" key="2">
    <citation type="submission" date="2015-01" db="EMBL/GenBank/DDBJ databases">
        <title>Evolutionary Origins and Diversification of the Mycorrhizal Mutualists.</title>
        <authorList>
            <consortium name="DOE Joint Genome Institute"/>
            <consortium name="Mycorrhizal Genomics Consortium"/>
            <person name="Kohler A."/>
            <person name="Kuo A."/>
            <person name="Nagy L.G."/>
            <person name="Floudas D."/>
            <person name="Copeland A."/>
            <person name="Barry K.W."/>
            <person name="Cichocki N."/>
            <person name="Veneault-Fourrey C."/>
            <person name="LaButti K."/>
            <person name="Lindquist E.A."/>
            <person name="Lipzen A."/>
            <person name="Lundell T."/>
            <person name="Morin E."/>
            <person name="Murat C."/>
            <person name="Riley R."/>
            <person name="Ohm R."/>
            <person name="Sun H."/>
            <person name="Tunlid A."/>
            <person name="Henrissat B."/>
            <person name="Grigoriev I.V."/>
            <person name="Hibbett D.S."/>
            <person name="Martin F."/>
        </authorList>
    </citation>
    <scope>NUCLEOTIDE SEQUENCE [LARGE SCALE GENOMIC DNA]</scope>
    <source>
        <strain evidence="8">UH-Slu-Lm8-n1</strain>
    </source>
</reference>
<keyword evidence="8" id="KW-1185">Reference proteome</keyword>
<dbReference type="AlphaFoldDB" id="A0A0D0ACQ0"/>
<evidence type="ECO:0000256" key="3">
    <source>
        <dbReference type="ARBA" id="ARBA00022771"/>
    </source>
</evidence>
<evidence type="ECO:0000256" key="5">
    <source>
        <dbReference type="PROSITE-ProRule" id="PRU00042"/>
    </source>
</evidence>